<dbReference type="PROSITE" id="PS50005">
    <property type="entry name" value="TPR"/>
    <property type="match status" value="7"/>
</dbReference>
<dbReference type="EMBL" id="CAJNOR010000979">
    <property type="protein sequence ID" value="CAF1049435.1"/>
    <property type="molecule type" value="Genomic_DNA"/>
</dbReference>
<dbReference type="Proteomes" id="UP000663828">
    <property type="component" value="Unassembled WGS sequence"/>
</dbReference>
<dbReference type="PANTHER" id="PTHR45641:SF19">
    <property type="entry name" value="NEPHROCYSTIN-3"/>
    <property type="match status" value="1"/>
</dbReference>
<evidence type="ECO:0000313" key="4">
    <source>
        <dbReference type="EMBL" id="CAF1049435.1"/>
    </source>
</evidence>
<evidence type="ECO:0000313" key="7">
    <source>
        <dbReference type="Proteomes" id="UP000663852"/>
    </source>
</evidence>
<name>A0A815Q3D7_ADIRI</name>
<evidence type="ECO:0000256" key="1">
    <source>
        <dbReference type="ARBA" id="ARBA00022737"/>
    </source>
</evidence>
<dbReference type="EMBL" id="CAJNOJ010000464">
    <property type="protein sequence ID" value="CAF1457702.1"/>
    <property type="molecule type" value="Genomic_DNA"/>
</dbReference>
<dbReference type="Pfam" id="PF13424">
    <property type="entry name" value="TPR_12"/>
    <property type="match status" value="6"/>
</dbReference>
<feature type="repeat" description="TPR" evidence="3">
    <location>
        <begin position="842"/>
        <end position="875"/>
    </location>
</feature>
<dbReference type="Pfam" id="PF00515">
    <property type="entry name" value="TPR_1"/>
    <property type="match status" value="1"/>
</dbReference>
<proteinExistence type="predicted"/>
<dbReference type="PROSITE" id="PS50293">
    <property type="entry name" value="TPR_REGION"/>
    <property type="match status" value="1"/>
</dbReference>
<dbReference type="Pfam" id="PF13181">
    <property type="entry name" value="TPR_8"/>
    <property type="match status" value="1"/>
</dbReference>
<organism evidence="5 7">
    <name type="scientific">Adineta ricciae</name>
    <name type="common">Rotifer</name>
    <dbReference type="NCBI Taxonomy" id="249248"/>
    <lineage>
        <taxon>Eukaryota</taxon>
        <taxon>Metazoa</taxon>
        <taxon>Spiralia</taxon>
        <taxon>Gnathifera</taxon>
        <taxon>Rotifera</taxon>
        <taxon>Eurotatoria</taxon>
        <taxon>Bdelloidea</taxon>
        <taxon>Adinetida</taxon>
        <taxon>Adinetidae</taxon>
        <taxon>Adineta</taxon>
    </lineage>
</organism>
<evidence type="ECO:0000256" key="3">
    <source>
        <dbReference type="PROSITE-ProRule" id="PRU00339"/>
    </source>
</evidence>
<sequence>MNNETKRDLNQLDSSFMYTKLLKEIILNMNFDDKAKRDFIQYLFNEYENNQSMLHLINEFNKNYKNHSSLWWYTKESFIYEILNKAFRTQNIDLLIKMAFFIQDLLEEIKHSHIDPFDEQCPRIVYRGQAISNEDFQQIRNNIGCLLSFNNFLSTSKDYDVAFLYAESIKQNSSVISVLFRIQIDFVESSTYFTSLNQITQHHDENEILFSMHSVFRIENVKKIDDQLWEIQLKLTSDDDEQLNRLTDYFRKEFGKTSGWKRLGLLMLKTGHFRQAEEIFNKLLLLAQPNNFKEIAHLYQLLAFVYVQQANFTAAFSSLVKALQIRLKYFPSDHLMIITEYNNIAETFRQIGDYSNALLLYQYILQTYQNENSWNSDALIGICNNMGLIYSLLNDHSKALSFYEITLTITKELLPLNHPATSIVHSNVSDIYTHIGDYSKALLHLQQCLHIRQKTLPNDHPSMAIVYDKISILYKLLGHYPNALHFSQKAMEIQIKSLPHDHPDLAVIYANIGEIYELSKNYTEALLFYQKSLHIDEKIIPRHIARLSGVYNRIGCLYNLNRDYLTALSFYNQALEMLQKSSCDGFASQIASTYYNIAQIYKSMNDYSTALSFCHKAIDTVEKATHINYQQLAIMYGCNGFLYQSAGDHSAAETCFQKALEICERFFSSHSILLGGIYYGFSLVYASMGSYTTALSYNQKGLEFFQQSLLDSPILPLMYNQNGELYGILGDESNALSSYKIALEIQQKSNPNDVETILMFYTNIVNVFAKLGDVSNTQLFYEKLERLRNENGSHQDKFLHENYISMGNLYFQQKNHDMALHCYEKALAFEKDGDFQCLYTIVGAYNGIGLTHLSMGNYETALIFFYKCLEIQGKDIDEGQLEHAFLYYNIGRAYEAIEDYENALKFFHKSLEIKQKCLPANHPSLLNTHLGLSEICAKLHQYRAAQEHLLQAVGIDNQVDESNTSAVDKNNDLIEKL</sequence>
<dbReference type="PROSITE" id="PS51996">
    <property type="entry name" value="TR_MART"/>
    <property type="match status" value="1"/>
</dbReference>
<dbReference type="SUPFAM" id="SSF56399">
    <property type="entry name" value="ADP-ribosylation"/>
    <property type="match status" value="1"/>
</dbReference>
<dbReference type="InterPro" id="IPR019734">
    <property type="entry name" value="TPR_rpt"/>
</dbReference>
<accession>A0A815Q3D7</accession>
<keyword evidence="2 3" id="KW-0802">TPR repeat</keyword>
<dbReference type="Proteomes" id="UP000663852">
    <property type="component" value="Unassembled WGS sequence"/>
</dbReference>
<protein>
    <recommendedName>
        <fullName evidence="8">Nephrocystin-3</fullName>
    </recommendedName>
</protein>
<dbReference type="Gene3D" id="1.25.40.10">
    <property type="entry name" value="Tetratricopeptide repeat domain"/>
    <property type="match status" value="5"/>
</dbReference>
<feature type="repeat" description="TPR" evidence="3">
    <location>
        <begin position="548"/>
        <end position="581"/>
    </location>
</feature>
<dbReference type="Gene3D" id="3.90.176.10">
    <property type="entry name" value="Toxin ADP-ribosyltransferase, Chain A, domain 1"/>
    <property type="match status" value="1"/>
</dbReference>
<feature type="repeat" description="TPR" evidence="3">
    <location>
        <begin position="506"/>
        <end position="539"/>
    </location>
</feature>
<reference evidence="5" key="1">
    <citation type="submission" date="2021-02" db="EMBL/GenBank/DDBJ databases">
        <authorList>
            <person name="Nowell W R."/>
        </authorList>
    </citation>
    <scope>NUCLEOTIDE SEQUENCE</scope>
</reference>
<evidence type="ECO:0000313" key="5">
    <source>
        <dbReference type="EMBL" id="CAF1457702.1"/>
    </source>
</evidence>
<dbReference type="SUPFAM" id="SSF48452">
    <property type="entry name" value="TPR-like"/>
    <property type="match status" value="3"/>
</dbReference>
<dbReference type="InterPro" id="IPR011990">
    <property type="entry name" value="TPR-like_helical_dom_sf"/>
</dbReference>
<comment type="caution">
    <text evidence="5">The sequence shown here is derived from an EMBL/GenBank/DDBJ whole genome shotgun (WGS) entry which is preliminary data.</text>
</comment>
<keyword evidence="1" id="KW-0677">Repeat</keyword>
<gene>
    <name evidence="5" type="ORF">EDS130_LOCUS39945</name>
    <name evidence="4" type="ORF">XAT740_LOCUS15691</name>
</gene>
<dbReference type="AlphaFoldDB" id="A0A815Q3D7"/>
<evidence type="ECO:0008006" key="8">
    <source>
        <dbReference type="Google" id="ProtNLM"/>
    </source>
</evidence>
<evidence type="ECO:0000313" key="6">
    <source>
        <dbReference type="Proteomes" id="UP000663828"/>
    </source>
</evidence>
<keyword evidence="6" id="KW-1185">Reference proteome</keyword>
<feature type="repeat" description="TPR" evidence="3">
    <location>
        <begin position="591"/>
        <end position="624"/>
    </location>
</feature>
<dbReference type="PANTHER" id="PTHR45641">
    <property type="entry name" value="TETRATRICOPEPTIDE REPEAT PROTEIN (AFU_ORTHOLOGUE AFUA_6G03870)"/>
    <property type="match status" value="1"/>
</dbReference>
<dbReference type="SMART" id="SM00028">
    <property type="entry name" value="TPR"/>
    <property type="match status" value="16"/>
</dbReference>
<feature type="repeat" description="TPR" evidence="3">
    <location>
        <begin position="884"/>
        <end position="917"/>
    </location>
</feature>
<feature type="repeat" description="TPR" evidence="3">
    <location>
        <begin position="257"/>
        <end position="290"/>
    </location>
</feature>
<evidence type="ECO:0000256" key="2">
    <source>
        <dbReference type="ARBA" id="ARBA00022803"/>
    </source>
</evidence>
<feature type="repeat" description="TPR" evidence="3">
    <location>
        <begin position="800"/>
        <end position="833"/>
    </location>
</feature>